<feature type="region of interest" description="Disordered" evidence="9">
    <location>
        <begin position="1"/>
        <end position="56"/>
    </location>
</feature>
<comment type="similarity">
    <text evidence="2">Belongs to the PRP31 family.</text>
</comment>
<feature type="compositionally biased region" description="Acidic residues" evidence="9">
    <location>
        <begin position="39"/>
        <end position="52"/>
    </location>
</feature>
<dbReference type="SUPFAM" id="SSF89124">
    <property type="entry name" value="Nop domain"/>
    <property type="match status" value="1"/>
</dbReference>
<evidence type="ECO:0000256" key="6">
    <source>
        <dbReference type="ARBA" id="ARBA00023187"/>
    </source>
</evidence>
<dbReference type="InterPro" id="IPR042239">
    <property type="entry name" value="Nop_C"/>
</dbReference>
<keyword evidence="7" id="KW-0539">Nucleus</keyword>
<keyword evidence="8" id="KW-0687">Ribonucleoprotein</keyword>
<name>A0A507FFL6_9FUNG</name>
<keyword evidence="12" id="KW-1185">Reference proteome</keyword>
<dbReference type="GO" id="GO:0005687">
    <property type="term" value="C:U4 snRNP"/>
    <property type="evidence" value="ECO:0007669"/>
    <property type="project" value="TreeGrafter"/>
</dbReference>
<dbReference type="STRING" id="246404.A0A507FFL6"/>
<feature type="domain" description="Nop" evidence="10">
    <location>
        <begin position="234"/>
        <end position="355"/>
    </location>
</feature>
<feature type="compositionally biased region" description="Basic and acidic residues" evidence="9">
    <location>
        <begin position="27"/>
        <end position="38"/>
    </location>
</feature>
<keyword evidence="6" id="KW-0508">mRNA splicing</keyword>
<dbReference type="InterPro" id="IPR019175">
    <property type="entry name" value="Prp31_C"/>
</dbReference>
<dbReference type="Gene3D" id="1.10.287.4070">
    <property type="match status" value="1"/>
</dbReference>
<dbReference type="Proteomes" id="UP000320333">
    <property type="component" value="Unassembled WGS sequence"/>
</dbReference>
<dbReference type="PANTHER" id="PTHR13904:SF0">
    <property type="entry name" value="U4_U6 SMALL NUCLEAR RIBONUCLEOPROTEIN PRP31"/>
    <property type="match status" value="1"/>
</dbReference>
<comment type="subcellular location">
    <subcellularLocation>
        <location evidence="1">Nucleus</location>
    </subcellularLocation>
</comment>
<reference evidence="11 12" key="1">
    <citation type="journal article" date="2019" name="Sci. Rep.">
        <title>Comparative genomics of chytrid fungi reveal insights into the obligate biotrophic and pathogenic lifestyle of Synchytrium endobioticum.</title>
        <authorList>
            <person name="van de Vossenberg B.T.L.H."/>
            <person name="Warris S."/>
            <person name="Nguyen H.D.T."/>
            <person name="van Gent-Pelzer M.P.E."/>
            <person name="Joly D.L."/>
            <person name="van de Geest H.C."/>
            <person name="Bonants P.J.M."/>
            <person name="Smith D.S."/>
            <person name="Levesque C.A."/>
            <person name="van der Lee T.A.J."/>
        </authorList>
    </citation>
    <scope>NUCLEOTIDE SEQUENCE [LARGE SCALE GENOMIC DNA]</scope>
    <source>
        <strain evidence="11 12">CBS 675.73</strain>
    </source>
</reference>
<evidence type="ECO:0000256" key="8">
    <source>
        <dbReference type="ARBA" id="ARBA00023274"/>
    </source>
</evidence>
<keyword evidence="5" id="KW-0694">RNA-binding</keyword>
<dbReference type="InterPro" id="IPR002687">
    <property type="entry name" value="Nop_dom"/>
</dbReference>
<dbReference type="GO" id="GO:0046540">
    <property type="term" value="C:U4/U6 x U5 tri-snRNP complex"/>
    <property type="evidence" value="ECO:0007669"/>
    <property type="project" value="InterPro"/>
</dbReference>
<evidence type="ECO:0000313" key="11">
    <source>
        <dbReference type="EMBL" id="TPX75139.1"/>
    </source>
</evidence>
<dbReference type="PROSITE" id="PS51358">
    <property type="entry name" value="NOP"/>
    <property type="match status" value="1"/>
</dbReference>
<dbReference type="GO" id="GO:0000244">
    <property type="term" value="P:spliceosomal tri-snRNP complex assembly"/>
    <property type="evidence" value="ECO:0007669"/>
    <property type="project" value="InterPro"/>
</dbReference>
<proteinExistence type="inferred from homology"/>
<dbReference type="Pfam" id="PF01798">
    <property type="entry name" value="Nop"/>
    <property type="match status" value="1"/>
</dbReference>
<dbReference type="AlphaFoldDB" id="A0A507FFL6"/>
<feature type="region of interest" description="Disordered" evidence="9">
    <location>
        <begin position="480"/>
        <end position="502"/>
    </location>
</feature>
<dbReference type="FunFam" id="1.10.246.90:FF:000002">
    <property type="entry name" value="U4/U6 small nuclear ribonucleoprotein Prp31"/>
    <property type="match status" value="1"/>
</dbReference>
<evidence type="ECO:0000256" key="4">
    <source>
        <dbReference type="ARBA" id="ARBA00022728"/>
    </source>
</evidence>
<dbReference type="InterPro" id="IPR027105">
    <property type="entry name" value="Prp31"/>
</dbReference>
<accession>A0A507FFL6</accession>
<evidence type="ECO:0000256" key="5">
    <source>
        <dbReference type="ARBA" id="ARBA00022884"/>
    </source>
</evidence>
<sequence>MDLLHDLDDLSDEEHQQHTDTQTTVEAHADADAMKMDEGSDDSDSDNSDSDNEDKGMDLDLTAVTSVHAIAKLLRSQRLADVMTKVNGFMQEARVRVPADNTGPVEDDPEYALLVNANNLMFDVDSDILLVHKFIKDKYAARFPELETLVPNALDYARAVKAIGNEMDLMKLDLKSLLPPGLVMIITVAATTTSGKPLSDKSLDAVLEACEAALSLEQTKITLLNYVESRMTFLAPNLTAILGSTTAAKIMGAAGGLTALSKIPACNLLVMGKVGKGGDTGTGLFAKGQHKHAGFIYYSEMVQNVSKEYRNKAARMISAKCCLAARIDRARETLDGNAGRIWRDEIAKKLEKAQEPPPGRGIKALPIPNDGPKKRRGGKRLRRQKEKMAVTEAWKAQNRMKFGEAEEEVIVGDTVRGLGLLGGQTGKVRMAAPNPKQKLGVAKKHHRMLSGPSGTATSGLSSSLAFTPVQGIELENPEAAAQRKAAATDDKYFGGFKRPVSK</sequence>
<dbReference type="Pfam" id="PF09785">
    <property type="entry name" value="Prp31_C"/>
    <property type="match status" value="1"/>
</dbReference>
<keyword evidence="3" id="KW-0507">mRNA processing</keyword>
<dbReference type="PANTHER" id="PTHR13904">
    <property type="entry name" value="PRE-MRNA SPLICING FACTOR PRP31"/>
    <property type="match status" value="1"/>
</dbReference>
<dbReference type="SMART" id="SM00931">
    <property type="entry name" value="NOSIC"/>
    <property type="match status" value="1"/>
</dbReference>
<protein>
    <recommendedName>
        <fullName evidence="10">Nop domain-containing protein</fullName>
    </recommendedName>
</protein>
<feature type="compositionally biased region" description="Basic residues" evidence="9">
    <location>
        <begin position="373"/>
        <end position="385"/>
    </location>
</feature>
<organism evidence="11 12">
    <name type="scientific">Chytriomyces confervae</name>
    <dbReference type="NCBI Taxonomy" id="246404"/>
    <lineage>
        <taxon>Eukaryota</taxon>
        <taxon>Fungi</taxon>
        <taxon>Fungi incertae sedis</taxon>
        <taxon>Chytridiomycota</taxon>
        <taxon>Chytridiomycota incertae sedis</taxon>
        <taxon>Chytridiomycetes</taxon>
        <taxon>Chytridiales</taxon>
        <taxon>Chytriomycetaceae</taxon>
        <taxon>Chytriomyces</taxon>
    </lineage>
</organism>
<evidence type="ECO:0000256" key="9">
    <source>
        <dbReference type="SAM" id="MobiDB-lite"/>
    </source>
</evidence>
<dbReference type="Gene3D" id="1.10.246.90">
    <property type="entry name" value="Nop domain"/>
    <property type="match status" value="1"/>
</dbReference>
<evidence type="ECO:0000259" key="10">
    <source>
        <dbReference type="PROSITE" id="PS51358"/>
    </source>
</evidence>
<gene>
    <name evidence="11" type="ORF">CcCBS67573_g03603</name>
</gene>
<evidence type="ECO:0000313" key="12">
    <source>
        <dbReference type="Proteomes" id="UP000320333"/>
    </source>
</evidence>
<keyword evidence="4" id="KW-0747">Spliceosome</keyword>
<evidence type="ECO:0000256" key="3">
    <source>
        <dbReference type="ARBA" id="ARBA00022664"/>
    </source>
</evidence>
<evidence type="ECO:0000256" key="7">
    <source>
        <dbReference type="ARBA" id="ARBA00023242"/>
    </source>
</evidence>
<dbReference type="OrthoDB" id="4771285at2759"/>
<dbReference type="EMBL" id="QEAP01000093">
    <property type="protein sequence ID" value="TPX75139.1"/>
    <property type="molecule type" value="Genomic_DNA"/>
</dbReference>
<dbReference type="InterPro" id="IPR012976">
    <property type="entry name" value="NOSIC"/>
</dbReference>
<dbReference type="FunFam" id="1.10.287.4070:FF:000003">
    <property type="entry name" value="U4/U6 small nuclear ribonucleoprotein PRP31"/>
    <property type="match status" value="1"/>
</dbReference>
<feature type="region of interest" description="Disordered" evidence="9">
    <location>
        <begin position="352"/>
        <end position="387"/>
    </location>
</feature>
<feature type="compositionally biased region" description="Basic and acidic residues" evidence="9">
    <location>
        <begin position="1"/>
        <end position="18"/>
    </location>
</feature>
<dbReference type="GO" id="GO:0071011">
    <property type="term" value="C:precatalytic spliceosome"/>
    <property type="evidence" value="ECO:0007669"/>
    <property type="project" value="TreeGrafter"/>
</dbReference>
<dbReference type="GO" id="GO:0003723">
    <property type="term" value="F:RNA binding"/>
    <property type="evidence" value="ECO:0007669"/>
    <property type="project" value="UniProtKB-KW"/>
</dbReference>
<evidence type="ECO:0000256" key="1">
    <source>
        <dbReference type="ARBA" id="ARBA00004123"/>
    </source>
</evidence>
<dbReference type="InterPro" id="IPR036070">
    <property type="entry name" value="Nop_dom_sf"/>
</dbReference>
<comment type="caution">
    <text evidence="11">The sequence shown here is derived from an EMBL/GenBank/DDBJ whole genome shotgun (WGS) entry which is preliminary data.</text>
</comment>
<evidence type="ECO:0000256" key="2">
    <source>
        <dbReference type="ARBA" id="ARBA00005572"/>
    </source>
</evidence>